<dbReference type="SUPFAM" id="SSF51445">
    <property type="entry name" value="(Trans)glycosidases"/>
    <property type="match status" value="1"/>
</dbReference>
<proteinExistence type="predicted"/>
<protein>
    <submittedName>
        <fullName evidence="2">Glycoside hydrolase family 2 TIM barrel-domain containing protein</fullName>
    </submittedName>
</protein>
<dbReference type="InterPro" id="IPR017853">
    <property type="entry name" value="GH"/>
</dbReference>
<dbReference type="EMBL" id="JAUDUY010000002">
    <property type="protein sequence ID" value="MDM9631047.1"/>
    <property type="molecule type" value="Genomic_DNA"/>
</dbReference>
<reference evidence="2" key="1">
    <citation type="submission" date="2023-06" db="EMBL/GenBank/DDBJ databases">
        <title>Robiginitalea aurantiacus sp. nov. and Algoriphagus sediminis sp. nov., isolated from coastal sediment.</title>
        <authorList>
            <person name="Zhou Z.Y."/>
            <person name="An J."/>
            <person name="Jia Y.W."/>
            <person name="Du Z.J."/>
        </authorList>
    </citation>
    <scope>NUCLEOTIDE SEQUENCE</scope>
    <source>
        <strain evidence="2">M39</strain>
    </source>
</reference>
<dbReference type="RefSeq" id="WP_289724405.1">
    <property type="nucleotide sequence ID" value="NZ_JAUDUY010000002.1"/>
</dbReference>
<evidence type="ECO:0000259" key="1">
    <source>
        <dbReference type="Pfam" id="PF02836"/>
    </source>
</evidence>
<dbReference type="GO" id="GO:0016787">
    <property type="term" value="F:hydrolase activity"/>
    <property type="evidence" value="ECO:0007669"/>
    <property type="project" value="UniProtKB-KW"/>
</dbReference>
<keyword evidence="2" id="KW-0378">Hydrolase</keyword>
<keyword evidence="3" id="KW-1185">Reference proteome</keyword>
<gene>
    <name evidence="2" type="ORF">QU605_06180</name>
</gene>
<dbReference type="PANTHER" id="PTHR42732:SF1">
    <property type="entry name" value="BETA-MANNOSIDASE"/>
    <property type="match status" value="1"/>
</dbReference>
<dbReference type="InterPro" id="IPR006103">
    <property type="entry name" value="Glyco_hydro_2_cat"/>
</dbReference>
<accession>A0ABT7WDR1</accession>
<dbReference type="InterPro" id="IPR051913">
    <property type="entry name" value="GH2_Domain-Containing"/>
</dbReference>
<organism evidence="2 3">
    <name type="scientific">Robiginitalea aurantiaca</name>
    <dbReference type="NCBI Taxonomy" id="3056915"/>
    <lineage>
        <taxon>Bacteria</taxon>
        <taxon>Pseudomonadati</taxon>
        <taxon>Bacteroidota</taxon>
        <taxon>Flavobacteriia</taxon>
        <taxon>Flavobacteriales</taxon>
        <taxon>Flavobacteriaceae</taxon>
        <taxon>Robiginitalea</taxon>
    </lineage>
</organism>
<dbReference type="Pfam" id="PF02836">
    <property type="entry name" value="Glyco_hydro_2_C"/>
    <property type="match status" value="1"/>
</dbReference>
<feature type="domain" description="Glycoside hydrolase family 2 catalytic" evidence="1">
    <location>
        <begin position="77"/>
        <end position="160"/>
    </location>
</feature>
<sequence length="410" mass="46231">MAESDSGYQLIKDGNPFFVKGACVGDDHWAAFKEVGGNTIRIYDPVNLGAKLDRADSLGLMVAVDIPLPEYTELNNWYADPGNMEQTTKEVSELVSQHKDHPALLFWILGNEILYPNYLQDRDFVRKFNALISLCHDLDPNHPVTTTVGGMSRRTVLSLKWGSSELDFLSINVFGSIASLPYRMKTIAAFYKHPFMITEWGINGPWEARETTSWGAPIEKTSTKKAEQYSERYSDIMDLDSTRVLGGFFFYWGAVHQATPTWFSSFLPDGRPTQVVHETNRILGKVVRPYRGPRLGYILLEGQGAPGNIILTPGEEVTASIHHATPDPSQLEVKWNIRPENWNRSPKATLDLESPGVIPTVFTHPNPREVLFQTPLKEGPYRLYLYLSDKEGHVATANIPFFILNPEYAR</sequence>
<name>A0ABT7WDR1_9FLAO</name>
<dbReference type="Proteomes" id="UP001174839">
    <property type="component" value="Unassembled WGS sequence"/>
</dbReference>
<evidence type="ECO:0000313" key="3">
    <source>
        <dbReference type="Proteomes" id="UP001174839"/>
    </source>
</evidence>
<evidence type="ECO:0000313" key="2">
    <source>
        <dbReference type="EMBL" id="MDM9631047.1"/>
    </source>
</evidence>
<dbReference type="Gene3D" id="3.20.20.80">
    <property type="entry name" value="Glycosidases"/>
    <property type="match status" value="1"/>
</dbReference>
<comment type="caution">
    <text evidence="2">The sequence shown here is derived from an EMBL/GenBank/DDBJ whole genome shotgun (WGS) entry which is preliminary data.</text>
</comment>
<dbReference type="PANTHER" id="PTHR42732">
    <property type="entry name" value="BETA-GALACTOSIDASE"/>
    <property type="match status" value="1"/>
</dbReference>